<evidence type="ECO:0000313" key="2">
    <source>
        <dbReference type="Proteomes" id="UP000231279"/>
    </source>
</evidence>
<name>A0A2G9I1S9_9LAMI</name>
<protein>
    <submittedName>
        <fullName evidence="1">Uncharacterized protein</fullName>
    </submittedName>
</protein>
<dbReference type="AlphaFoldDB" id="A0A2G9I1S9"/>
<organism evidence="1 2">
    <name type="scientific">Handroanthus impetiginosus</name>
    <dbReference type="NCBI Taxonomy" id="429701"/>
    <lineage>
        <taxon>Eukaryota</taxon>
        <taxon>Viridiplantae</taxon>
        <taxon>Streptophyta</taxon>
        <taxon>Embryophyta</taxon>
        <taxon>Tracheophyta</taxon>
        <taxon>Spermatophyta</taxon>
        <taxon>Magnoliopsida</taxon>
        <taxon>eudicotyledons</taxon>
        <taxon>Gunneridae</taxon>
        <taxon>Pentapetalae</taxon>
        <taxon>asterids</taxon>
        <taxon>lamiids</taxon>
        <taxon>Lamiales</taxon>
        <taxon>Bignoniaceae</taxon>
        <taxon>Crescentiina</taxon>
        <taxon>Tabebuia alliance</taxon>
        <taxon>Handroanthus</taxon>
    </lineage>
</organism>
<accession>A0A2G9I1S9</accession>
<gene>
    <name evidence="1" type="ORF">CDL12_03564</name>
</gene>
<comment type="caution">
    <text evidence="1">The sequence shown here is derived from an EMBL/GenBank/DDBJ whole genome shotgun (WGS) entry which is preliminary data.</text>
</comment>
<evidence type="ECO:0000313" key="1">
    <source>
        <dbReference type="EMBL" id="PIN23718.1"/>
    </source>
</evidence>
<sequence>MKSSMHIKTQLITLICKTSHICGRMDRQKFSSWHLTDHFTIIWHTSIRTTKNICRGRHAGQTRKLSVLALNTDTKEMKLIDGVLYGT</sequence>
<dbReference type="EMBL" id="NKXS01000523">
    <property type="protein sequence ID" value="PIN23718.1"/>
    <property type="molecule type" value="Genomic_DNA"/>
</dbReference>
<keyword evidence="2" id="KW-1185">Reference proteome</keyword>
<reference evidence="2" key="1">
    <citation type="journal article" date="2018" name="Gigascience">
        <title>Genome assembly of the Pink Ipe (Handroanthus impetiginosus, Bignoniaceae), a highly valued, ecologically keystone Neotropical timber forest tree.</title>
        <authorList>
            <person name="Silva-Junior O.B."/>
            <person name="Grattapaglia D."/>
            <person name="Novaes E."/>
            <person name="Collevatti R.G."/>
        </authorList>
    </citation>
    <scope>NUCLEOTIDE SEQUENCE [LARGE SCALE GENOMIC DNA]</scope>
    <source>
        <strain evidence="2">cv. UFG-1</strain>
    </source>
</reference>
<dbReference type="Proteomes" id="UP000231279">
    <property type="component" value="Unassembled WGS sequence"/>
</dbReference>
<proteinExistence type="predicted"/>